<dbReference type="SMART" id="SM00387">
    <property type="entry name" value="HATPase_c"/>
    <property type="match status" value="2"/>
</dbReference>
<dbReference type="PROSITE" id="PS50109">
    <property type="entry name" value="HIS_KIN"/>
    <property type="match status" value="1"/>
</dbReference>
<evidence type="ECO:0000256" key="5">
    <source>
        <dbReference type="ARBA" id="ARBA00022679"/>
    </source>
</evidence>
<proteinExistence type="predicted"/>
<evidence type="ECO:0000259" key="8">
    <source>
        <dbReference type="PROSITE" id="PS50109"/>
    </source>
</evidence>
<dbReference type="InterPro" id="IPR036097">
    <property type="entry name" value="HisK_dim/P_sf"/>
</dbReference>
<dbReference type="Gene3D" id="1.10.287.130">
    <property type="match status" value="1"/>
</dbReference>
<dbReference type="AlphaFoldDB" id="A0A158ICR5"/>
<comment type="caution">
    <text evidence="10">The sequence shown here is derived from an EMBL/GenBank/DDBJ whole genome shotgun (WGS) entry which is preliminary data.</text>
</comment>
<dbReference type="InterPro" id="IPR001789">
    <property type="entry name" value="Sig_transdc_resp-reg_receiver"/>
</dbReference>
<dbReference type="SMART" id="SM00388">
    <property type="entry name" value="HisKA"/>
    <property type="match status" value="1"/>
</dbReference>
<dbReference type="SUPFAM" id="SSF52172">
    <property type="entry name" value="CheY-like"/>
    <property type="match status" value="1"/>
</dbReference>
<dbReference type="Pfam" id="PF13581">
    <property type="entry name" value="HATPase_c_2"/>
    <property type="match status" value="1"/>
</dbReference>
<dbReference type="Gene3D" id="3.40.50.2300">
    <property type="match status" value="1"/>
</dbReference>
<dbReference type="PANTHER" id="PTHR43547:SF2">
    <property type="entry name" value="HYBRID SIGNAL TRANSDUCTION HISTIDINE KINASE C"/>
    <property type="match status" value="1"/>
</dbReference>
<dbReference type="InterPro" id="IPR004358">
    <property type="entry name" value="Sig_transdc_His_kin-like_C"/>
</dbReference>
<keyword evidence="5" id="KW-0808">Transferase</keyword>
<dbReference type="FunFam" id="3.30.565.10:FF:000006">
    <property type="entry name" value="Sensor histidine kinase WalK"/>
    <property type="match status" value="1"/>
</dbReference>
<evidence type="ECO:0000256" key="3">
    <source>
        <dbReference type="ARBA" id="ARBA00012438"/>
    </source>
</evidence>
<dbReference type="Proteomes" id="UP000054925">
    <property type="component" value="Unassembled WGS sequence"/>
</dbReference>
<sequence>MLHRILSTPIASNLSLVATRDRARQIGELFGLDDLQRTRFVTAVSEIARNAVQFAGGGTLTFLVGDSAEHANSQCIVAQIADKGPGIARLDQILSGVHHEGTPGMGLPGSRRMADAFNVDTEPGRGTTVTIEMLLPRDKPRLTLDKLSVLVDQLTRRKAQTPVEELEQQNREMLLTLGELRRKQTELEEADVRKNEFLAMLAHELRNPLAAISLALEVAGRGKPATGEQADTFALIGRQTAQLSRMVNDLLDVSRLTRGKVDLHTEVARIDDLITGALEMTAAEVTRRAHRIRTVYPQEAVLVRGDVARLKQVFSNILHNAARYTSEPDEIVVKVEASEQEVVIEVTDHGIGIEPAMLPRVFDLFAQASTAIGRQDAGLGIGLTVVKRLVQDHGGSADVQSSGVGRGTTFVVKLPRVYEPLPDDVINMVMAPQQRAQRILIVDDNRDAAEALEALLTMSGHECEVAYDGASALDAADAFMPTVAVIDIGLPDITGFEVARGLREKALGRALFLVALSGYTTPDFRENADDAGFDHYFAKPMPIDDLYACLAAFPAH</sequence>
<dbReference type="InterPro" id="IPR036890">
    <property type="entry name" value="HATPase_C_sf"/>
</dbReference>
<dbReference type="PROSITE" id="PS50110">
    <property type="entry name" value="RESPONSE_REGULATORY"/>
    <property type="match status" value="1"/>
</dbReference>
<dbReference type="CDD" id="cd00082">
    <property type="entry name" value="HisKA"/>
    <property type="match status" value="1"/>
</dbReference>
<evidence type="ECO:0000313" key="10">
    <source>
        <dbReference type="EMBL" id="SAL54334.1"/>
    </source>
</evidence>
<dbReference type="InterPro" id="IPR003661">
    <property type="entry name" value="HisK_dim/P_dom"/>
</dbReference>
<dbReference type="PRINTS" id="PR00344">
    <property type="entry name" value="BCTRLSENSOR"/>
</dbReference>
<dbReference type="EMBL" id="FCOL02000011">
    <property type="protein sequence ID" value="SAL54334.1"/>
    <property type="molecule type" value="Genomic_DNA"/>
</dbReference>
<gene>
    <name evidence="10" type="ORF">AWB67_02411</name>
</gene>
<dbReference type="Pfam" id="PF00072">
    <property type="entry name" value="Response_reg"/>
    <property type="match status" value="1"/>
</dbReference>
<dbReference type="InterPro" id="IPR005467">
    <property type="entry name" value="His_kinase_dom"/>
</dbReference>
<dbReference type="InterPro" id="IPR011006">
    <property type="entry name" value="CheY-like_superfamily"/>
</dbReference>
<dbReference type="InterPro" id="IPR003594">
    <property type="entry name" value="HATPase_dom"/>
</dbReference>
<organism evidence="10 11">
    <name type="scientific">Caballeronia terrestris</name>
    <dbReference type="NCBI Taxonomy" id="1226301"/>
    <lineage>
        <taxon>Bacteria</taxon>
        <taxon>Pseudomonadati</taxon>
        <taxon>Pseudomonadota</taxon>
        <taxon>Betaproteobacteria</taxon>
        <taxon>Burkholderiales</taxon>
        <taxon>Burkholderiaceae</taxon>
        <taxon>Caballeronia</taxon>
    </lineage>
</organism>
<evidence type="ECO:0000259" key="9">
    <source>
        <dbReference type="PROSITE" id="PS50110"/>
    </source>
</evidence>
<evidence type="ECO:0000256" key="7">
    <source>
        <dbReference type="PROSITE-ProRule" id="PRU00169"/>
    </source>
</evidence>
<dbReference type="SUPFAM" id="SSF47384">
    <property type="entry name" value="Homodimeric domain of signal transducing histidine kinase"/>
    <property type="match status" value="1"/>
</dbReference>
<dbReference type="GO" id="GO:0005886">
    <property type="term" value="C:plasma membrane"/>
    <property type="evidence" value="ECO:0007669"/>
    <property type="project" value="UniProtKB-SubCell"/>
</dbReference>
<comment type="catalytic activity">
    <reaction evidence="1">
        <text>ATP + protein L-histidine = ADP + protein N-phospho-L-histidine.</text>
        <dbReference type="EC" id="2.7.13.3"/>
    </reaction>
</comment>
<keyword evidence="4 7" id="KW-0597">Phosphoprotein</keyword>
<evidence type="ECO:0000256" key="1">
    <source>
        <dbReference type="ARBA" id="ARBA00000085"/>
    </source>
</evidence>
<feature type="domain" description="Histidine kinase" evidence="8">
    <location>
        <begin position="200"/>
        <end position="418"/>
    </location>
</feature>
<dbReference type="PANTHER" id="PTHR43547">
    <property type="entry name" value="TWO-COMPONENT HISTIDINE KINASE"/>
    <property type="match status" value="1"/>
</dbReference>
<name>A0A158ICR5_9BURK</name>
<feature type="modified residue" description="4-aspartylphosphate" evidence="7">
    <location>
        <position position="487"/>
    </location>
</feature>
<dbReference type="Pfam" id="PF00512">
    <property type="entry name" value="HisKA"/>
    <property type="match status" value="1"/>
</dbReference>
<accession>A0A158ICR5</accession>
<feature type="domain" description="Response regulatory" evidence="9">
    <location>
        <begin position="438"/>
        <end position="554"/>
    </location>
</feature>
<dbReference type="RefSeq" id="WP_087656442.1">
    <property type="nucleotide sequence ID" value="NZ_FCOL02000011.1"/>
</dbReference>
<dbReference type="SMART" id="SM00448">
    <property type="entry name" value="REC"/>
    <property type="match status" value="1"/>
</dbReference>
<dbReference type="GO" id="GO:0000155">
    <property type="term" value="F:phosphorelay sensor kinase activity"/>
    <property type="evidence" value="ECO:0007669"/>
    <property type="project" value="InterPro"/>
</dbReference>
<dbReference type="Gene3D" id="3.30.565.10">
    <property type="entry name" value="Histidine kinase-like ATPase, C-terminal domain"/>
    <property type="match status" value="2"/>
</dbReference>
<dbReference type="OrthoDB" id="9768069at2"/>
<evidence type="ECO:0000256" key="6">
    <source>
        <dbReference type="ARBA" id="ARBA00022777"/>
    </source>
</evidence>
<dbReference type="SUPFAM" id="SSF55874">
    <property type="entry name" value="ATPase domain of HSP90 chaperone/DNA topoisomerase II/histidine kinase"/>
    <property type="match status" value="2"/>
</dbReference>
<evidence type="ECO:0000313" key="11">
    <source>
        <dbReference type="Proteomes" id="UP000054925"/>
    </source>
</evidence>
<dbReference type="EC" id="2.7.13.3" evidence="3"/>
<dbReference type="Pfam" id="PF02518">
    <property type="entry name" value="HATPase_c"/>
    <property type="match status" value="1"/>
</dbReference>
<protein>
    <recommendedName>
        <fullName evidence="3">histidine kinase</fullName>
        <ecNumber evidence="3">2.7.13.3</ecNumber>
    </recommendedName>
</protein>
<evidence type="ECO:0000256" key="2">
    <source>
        <dbReference type="ARBA" id="ARBA00004429"/>
    </source>
</evidence>
<evidence type="ECO:0000256" key="4">
    <source>
        <dbReference type="ARBA" id="ARBA00022553"/>
    </source>
</evidence>
<reference evidence="10" key="1">
    <citation type="submission" date="2016-01" db="EMBL/GenBank/DDBJ databases">
        <authorList>
            <person name="Peeters C."/>
        </authorList>
    </citation>
    <scope>NUCLEOTIDE SEQUENCE [LARGE SCALE GENOMIC DNA]</scope>
    <source>
        <strain evidence="10">LMG 22937</strain>
    </source>
</reference>
<keyword evidence="11" id="KW-1185">Reference proteome</keyword>
<comment type="subcellular location">
    <subcellularLocation>
        <location evidence="2">Cell inner membrane</location>
        <topology evidence="2">Multi-pass membrane protein</topology>
    </subcellularLocation>
</comment>
<keyword evidence="6 10" id="KW-0418">Kinase</keyword>